<dbReference type="KEGG" id="vg:9926013"/>
<name>E5E4A3_9CAUD</name>
<keyword evidence="2" id="KW-1185">Reference proteome</keyword>
<proteinExistence type="predicted"/>
<sequence length="107" mass="12780">MLNFKELITRRQNEESGIEEIEKIFEFAEKNIAEQIDKRPFDDCWTYRYKAPNGNVNKLRKLYEVMYKHKDMTQMEMSFEKEYDGPGPNYTPAAVVFEINAKRTLSK</sequence>
<evidence type="ECO:0000313" key="2">
    <source>
        <dbReference type="Proteomes" id="UP000008730"/>
    </source>
</evidence>
<gene>
    <name evidence="1" type="ORF">Acj61p122</name>
</gene>
<accession>E5E4A3</accession>
<organism evidence="1 2">
    <name type="scientific">Acinetobacter phage Acj61</name>
    <dbReference type="NCBI Taxonomy" id="760732"/>
    <lineage>
        <taxon>Viruses</taxon>
        <taxon>Duplodnaviria</taxon>
        <taxon>Heunggongvirae</taxon>
        <taxon>Uroviricota</taxon>
        <taxon>Caudoviricetes</taxon>
        <taxon>Pantevenvirales</taxon>
        <taxon>Straboviridae</taxon>
        <taxon>Twarogvirinae</taxon>
        <taxon>Lasallevirus</taxon>
        <taxon>Lasallevirus Acj61</taxon>
        <taxon>Acinetobacter virus Acj61</taxon>
    </lineage>
</organism>
<dbReference type="EMBL" id="GU911519">
    <property type="protein sequence ID" value="ADG36087.1"/>
    <property type="molecule type" value="Genomic_DNA"/>
</dbReference>
<dbReference type="GeneID" id="9926013"/>
<dbReference type="Proteomes" id="UP000008730">
    <property type="component" value="Segment"/>
</dbReference>
<dbReference type="RefSeq" id="YP_004009739.1">
    <property type="nucleotide sequence ID" value="NC_014661.1"/>
</dbReference>
<protein>
    <submittedName>
        <fullName evidence="1">Uncharacterized protein</fullName>
    </submittedName>
</protein>
<evidence type="ECO:0000313" key="1">
    <source>
        <dbReference type="EMBL" id="ADG36087.1"/>
    </source>
</evidence>
<reference evidence="1 2" key="1">
    <citation type="journal article" date="2010" name="Virol. J.">
        <title>Genomes of the T4-related bacteriophages as windows on microbial genome evolution.</title>
        <authorList>
            <person name="Petrov V.M."/>
            <person name="Ratnayaka S."/>
            <person name="Nolan J.M."/>
            <person name="Miller E.S."/>
            <person name="Karam J.D."/>
        </authorList>
    </citation>
    <scope>NUCLEOTIDE SEQUENCE [LARGE SCALE GENOMIC DNA]</scope>
</reference>